<keyword evidence="6 7" id="KW-0472">Membrane</keyword>
<dbReference type="InterPro" id="IPR000515">
    <property type="entry name" value="MetI-like"/>
</dbReference>
<evidence type="ECO:0000256" key="4">
    <source>
        <dbReference type="ARBA" id="ARBA00022692"/>
    </source>
</evidence>
<organism evidence="9 10">
    <name type="scientific">Histidinibacterium lentulum</name>
    <dbReference type="NCBI Taxonomy" id="2480588"/>
    <lineage>
        <taxon>Bacteria</taxon>
        <taxon>Pseudomonadati</taxon>
        <taxon>Pseudomonadota</taxon>
        <taxon>Alphaproteobacteria</taxon>
        <taxon>Rhodobacterales</taxon>
        <taxon>Paracoccaceae</taxon>
        <taxon>Histidinibacterium</taxon>
    </lineage>
</organism>
<evidence type="ECO:0000256" key="1">
    <source>
        <dbReference type="ARBA" id="ARBA00004651"/>
    </source>
</evidence>
<evidence type="ECO:0000313" key="9">
    <source>
        <dbReference type="EMBL" id="ROT97815.1"/>
    </source>
</evidence>
<keyword evidence="5 7" id="KW-1133">Transmembrane helix</keyword>
<feature type="transmembrane region" description="Helical" evidence="7">
    <location>
        <begin position="74"/>
        <end position="101"/>
    </location>
</feature>
<dbReference type="GO" id="GO:0005886">
    <property type="term" value="C:plasma membrane"/>
    <property type="evidence" value="ECO:0007669"/>
    <property type="project" value="UniProtKB-SubCell"/>
</dbReference>
<feature type="transmembrane region" description="Helical" evidence="7">
    <location>
        <begin position="235"/>
        <end position="255"/>
    </location>
</feature>
<proteinExistence type="inferred from homology"/>
<dbReference type="EMBL" id="RDRB01000011">
    <property type="protein sequence ID" value="ROT97815.1"/>
    <property type="molecule type" value="Genomic_DNA"/>
</dbReference>
<evidence type="ECO:0000256" key="5">
    <source>
        <dbReference type="ARBA" id="ARBA00022989"/>
    </source>
</evidence>
<keyword evidence="10" id="KW-1185">Reference proteome</keyword>
<dbReference type="PROSITE" id="PS50928">
    <property type="entry name" value="ABC_TM1"/>
    <property type="match status" value="1"/>
</dbReference>
<feature type="transmembrane region" description="Helical" evidence="7">
    <location>
        <begin position="113"/>
        <end position="138"/>
    </location>
</feature>
<dbReference type="GO" id="GO:0055085">
    <property type="term" value="P:transmembrane transport"/>
    <property type="evidence" value="ECO:0007669"/>
    <property type="project" value="InterPro"/>
</dbReference>
<dbReference type="InterPro" id="IPR035906">
    <property type="entry name" value="MetI-like_sf"/>
</dbReference>
<accession>A0A3N2QS43</accession>
<dbReference type="PANTHER" id="PTHR30151">
    <property type="entry name" value="ALKANE SULFONATE ABC TRANSPORTER-RELATED, MEMBRANE SUBUNIT"/>
    <property type="match status" value="1"/>
</dbReference>
<keyword evidence="4 7" id="KW-0812">Transmembrane</keyword>
<feature type="domain" description="ABC transmembrane type-1" evidence="8">
    <location>
        <begin position="78"/>
        <end position="256"/>
    </location>
</feature>
<dbReference type="SUPFAM" id="SSF161098">
    <property type="entry name" value="MetI-like"/>
    <property type="match status" value="1"/>
</dbReference>
<dbReference type="Proteomes" id="UP000268016">
    <property type="component" value="Unassembled WGS sequence"/>
</dbReference>
<name>A0A3N2QS43_9RHOB</name>
<comment type="subcellular location">
    <subcellularLocation>
        <location evidence="1 7">Cell membrane</location>
        <topology evidence="1 7">Multi-pass membrane protein</topology>
    </subcellularLocation>
</comment>
<dbReference type="CDD" id="cd06261">
    <property type="entry name" value="TM_PBP2"/>
    <property type="match status" value="1"/>
</dbReference>
<feature type="transmembrane region" description="Helical" evidence="7">
    <location>
        <begin position="144"/>
        <end position="164"/>
    </location>
</feature>
<evidence type="ECO:0000256" key="3">
    <source>
        <dbReference type="ARBA" id="ARBA00022475"/>
    </source>
</evidence>
<evidence type="ECO:0000256" key="2">
    <source>
        <dbReference type="ARBA" id="ARBA00022448"/>
    </source>
</evidence>
<keyword evidence="2 7" id="KW-0813">Transport</keyword>
<feature type="transmembrane region" description="Helical" evidence="7">
    <location>
        <begin position="185"/>
        <end position="215"/>
    </location>
</feature>
<dbReference type="Gene3D" id="1.10.3720.10">
    <property type="entry name" value="MetI-like"/>
    <property type="match status" value="1"/>
</dbReference>
<comment type="caution">
    <text evidence="9">The sequence shown here is derived from an EMBL/GenBank/DDBJ whole genome shotgun (WGS) entry which is preliminary data.</text>
</comment>
<keyword evidence="3" id="KW-1003">Cell membrane</keyword>
<comment type="similarity">
    <text evidence="7">Belongs to the binding-protein-dependent transport system permease family.</text>
</comment>
<dbReference type="OrthoDB" id="9786495at2"/>
<dbReference type="PANTHER" id="PTHR30151:SF20">
    <property type="entry name" value="ABC TRANSPORTER PERMEASE PROTEIN HI_0355-RELATED"/>
    <property type="match status" value="1"/>
</dbReference>
<evidence type="ECO:0000256" key="6">
    <source>
        <dbReference type="ARBA" id="ARBA00023136"/>
    </source>
</evidence>
<dbReference type="AlphaFoldDB" id="A0A3N2QS43"/>
<evidence type="ECO:0000313" key="10">
    <source>
        <dbReference type="Proteomes" id="UP000268016"/>
    </source>
</evidence>
<protein>
    <submittedName>
        <fullName evidence="9">ABC transporter permease</fullName>
    </submittedName>
</protein>
<evidence type="ECO:0000259" key="8">
    <source>
        <dbReference type="PROSITE" id="PS50928"/>
    </source>
</evidence>
<reference evidence="9 10" key="1">
    <citation type="submission" date="2018-10" db="EMBL/GenBank/DDBJ databases">
        <title>Histidinibacterium lentulum gen. nov., sp. nov., a marine bacterium from the culture broth of Picochlorum sp. 122.</title>
        <authorList>
            <person name="Wang G."/>
        </authorList>
    </citation>
    <scope>NUCLEOTIDE SEQUENCE [LARGE SCALE GENOMIC DNA]</scope>
    <source>
        <strain evidence="9 10">B17</strain>
    </source>
</reference>
<feature type="transmembrane region" description="Helical" evidence="7">
    <location>
        <begin position="22"/>
        <end position="40"/>
    </location>
</feature>
<evidence type="ECO:0000256" key="7">
    <source>
        <dbReference type="RuleBase" id="RU363032"/>
    </source>
</evidence>
<gene>
    <name evidence="9" type="ORF">EAT49_18620</name>
</gene>
<dbReference type="Pfam" id="PF00528">
    <property type="entry name" value="BPD_transp_1"/>
    <property type="match status" value="1"/>
</dbReference>
<dbReference type="RefSeq" id="WP_148078753.1">
    <property type="nucleotide sequence ID" value="NZ_ML119091.1"/>
</dbReference>
<sequence>MIARGAPGRKPARWMVLLDPVFLRRLATHVLIFTSFIAVWEWAGQTGRLNDLIMPAPSAIAAAIWRMYVVTGEIYWHFFVTMFEAVSGFVIGGVIGLGLAIGAALSLTFRRYVAPYAVALNVTPGIAVTPIFIAWFGFGWNSKIALAALIVFFPIFVNSLSGLLRVDRDTEELMRSLGASKMQTFFKLMLPNAAPMIFAGFKVAITTALVGAIVAEFASATEGIGIMMQRYAHRLDIAASIGVLISMALMGLLLFTLMEVADRRTVFWLRPERLEQVSRKRRRRLMALK</sequence>